<dbReference type="GO" id="GO:0031267">
    <property type="term" value="F:small GTPase binding"/>
    <property type="evidence" value="ECO:0007669"/>
    <property type="project" value="InterPro"/>
</dbReference>
<dbReference type="PANTHER" id="PTHR48109:SF4">
    <property type="entry name" value="DIHYDROOROTATE DEHYDROGENASE (QUINONE), MITOCHONDRIAL"/>
    <property type="match status" value="1"/>
</dbReference>
<dbReference type="InterPro" id="IPR001494">
    <property type="entry name" value="Importin-beta_N"/>
</dbReference>
<comment type="catalytic activity">
    <reaction evidence="11 12">
        <text>(S)-dihydroorotate + a quinone = orotate + a quinol</text>
        <dbReference type="Rhea" id="RHEA:30187"/>
        <dbReference type="ChEBI" id="CHEBI:24646"/>
        <dbReference type="ChEBI" id="CHEBI:30839"/>
        <dbReference type="ChEBI" id="CHEBI:30864"/>
        <dbReference type="ChEBI" id="CHEBI:132124"/>
        <dbReference type="EC" id="1.3.5.2"/>
    </reaction>
</comment>
<gene>
    <name evidence="15" type="ORF">Clacol_005120</name>
</gene>
<dbReference type="InterPro" id="IPR011989">
    <property type="entry name" value="ARM-like"/>
</dbReference>
<feature type="region of interest" description="Disordered" evidence="13">
    <location>
        <begin position="491"/>
        <end position="515"/>
    </location>
</feature>
<evidence type="ECO:0000256" key="13">
    <source>
        <dbReference type="SAM" id="MobiDB-lite"/>
    </source>
</evidence>
<comment type="pathway">
    <text evidence="2 12">Pyrimidine metabolism; UMP biosynthesis via de novo pathway; orotate from (S)-dihydroorotate (quinone route): step 1/1.</text>
</comment>
<dbReference type="Pfam" id="PF01180">
    <property type="entry name" value="DHO_dh"/>
    <property type="match status" value="1"/>
</dbReference>
<dbReference type="Gene3D" id="1.25.10.10">
    <property type="entry name" value="Leucine-rich Repeat Variant"/>
    <property type="match status" value="1"/>
</dbReference>
<dbReference type="GO" id="GO:0006207">
    <property type="term" value="P:'de novo' pyrimidine nucleobase biosynthetic process"/>
    <property type="evidence" value="ECO:0007669"/>
    <property type="project" value="InterPro"/>
</dbReference>
<evidence type="ECO:0000256" key="8">
    <source>
        <dbReference type="ARBA" id="ARBA00022737"/>
    </source>
</evidence>
<keyword evidence="12" id="KW-0999">Mitochondrion inner membrane</keyword>
<dbReference type="PROSITE" id="PS00911">
    <property type="entry name" value="DHODEHASE_1"/>
    <property type="match status" value="1"/>
</dbReference>
<dbReference type="Pfam" id="PF25780">
    <property type="entry name" value="TPR_IPO5"/>
    <property type="match status" value="2"/>
</dbReference>
<evidence type="ECO:0000313" key="16">
    <source>
        <dbReference type="Proteomes" id="UP001050691"/>
    </source>
</evidence>
<dbReference type="PROSITE" id="PS00912">
    <property type="entry name" value="DHODEHASE_2"/>
    <property type="match status" value="1"/>
</dbReference>
<dbReference type="InterPro" id="IPR005719">
    <property type="entry name" value="Dihydroorotate_DH_2"/>
</dbReference>
<dbReference type="InterPro" id="IPR005720">
    <property type="entry name" value="Dihydroorotate_DH_cat"/>
</dbReference>
<evidence type="ECO:0000256" key="5">
    <source>
        <dbReference type="ARBA" id="ARBA00017599"/>
    </source>
</evidence>
<dbReference type="SUPFAM" id="SSF48371">
    <property type="entry name" value="ARM repeat"/>
    <property type="match status" value="2"/>
</dbReference>
<dbReference type="GO" id="GO:0006886">
    <property type="term" value="P:intracellular protein transport"/>
    <property type="evidence" value="ECO:0007669"/>
    <property type="project" value="InterPro"/>
</dbReference>
<dbReference type="NCBIfam" id="NF003652">
    <property type="entry name" value="PRK05286.2-5"/>
    <property type="match status" value="1"/>
</dbReference>
<dbReference type="Proteomes" id="UP001050691">
    <property type="component" value="Unassembled WGS sequence"/>
</dbReference>
<evidence type="ECO:0000256" key="7">
    <source>
        <dbReference type="ARBA" id="ARBA00022643"/>
    </source>
</evidence>
<keyword evidence="16" id="KW-1185">Reference proteome</keyword>
<dbReference type="GO" id="GO:0106430">
    <property type="term" value="F:dihydroorotate dehydrogenase (quinone) activity"/>
    <property type="evidence" value="ECO:0007669"/>
    <property type="project" value="UniProtKB-EC"/>
</dbReference>
<evidence type="ECO:0000313" key="15">
    <source>
        <dbReference type="EMBL" id="GJJ10892.1"/>
    </source>
</evidence>
<evidence type="ECO:0000256" key="3">
    <source>
        <dbReference type="ARBA" id="ARBA00005359"/>
    </source>
</evidence>
<feature type="compositionally biased region" description="Polar residues" evidence="13">
    <location>
        <begin position="193"/>
        <end position="215"/>
    </location>
</feature>
<dbReference type="EMBL" id="BPWL01000006">
    <property type="protein sequence ID" value="GJJ10892.1"/>
    <property type="molecule type" value="Genomic_DNA"/>
</dbReference>
<comment type="cofactor">
    <cofactor evidence="12">
        <name>FMN</name>
        <dbReference type="ChEBI" id="CHEBI:58210"/>
    </cofactor>
    <text evidence="12">Binds 1 FMN per subunit.</text>
</comment>
<evidence type="ECO:0000256" key="11">
    <source>
        <dbReference type="ARBA" id="ARBA00048639"/>
    </source>
</evidence>
<dbReference type="InterPro" id="IPR016024">
    <property type="entry name" value="ARM-type_fold"/>
</dbReference>
<evidence type="ECO:0000259" key="14">
    <source>
        <dbReference type="PROSITE" id="PS50166"/>
    </source>
</evidence>
<keyword evidence="12" id="KW-0496">Mitochondrion</keyword>
<keyword evidence="6 12" id="KW-0285">Flavoprotein</keyword>
<protein>
    <recommendedName>
        <fullName evidence="5 12">Dihydroorotate dehydrogenase (quinone), mitochondrial</fullName>
        <shortName evidence="12">DHOdehase</shortName>
        <ecNumber evidence="4 12">1.3.5.2</ecNumber>
    </recommendedName>
</protein>
<keyword evidence="7 12" id="KW-0288">FMN</keyword>
<accession>A0AAV5A8D4</accession>
<dbReference type="InterPro" id="IPR050074">
    <property type="entry name" value="DHO_dehydrogenase"/>
</dbReference>
<evidence type="ECO:0000256" key="12">
    <source>
        <dbReference type="RuleBase" id="RU361255"/>
    </source>
</evidence>
<dbReference type="GO" id="GO:0005743">
    <property type="term" value="C:mitochondrial inner membrane"/>
    <property type="evidence" value="ECO:0007669"/>
    <property type="project" value="UniProtKB-SubCell"/>
</dbReference>
<dbReference type="Pfam" id="PF03810">
    <property type="entry name" value="IBN_N"/>
    <property type="match status" value="1"/>
</dbReference>
<dbReference type="InterPro" id="IPR013785">
    <property type="entry name" value="Aldolase_TIM"/>
</dbReference>
<dbReference type="NCBIfam" id="NF003645">
    <property type="entry name" value="PRK05286.1-2"/>
    <property type="match status" value="1"/>
</dbReference>
<dbReference type="EC" id="1.3.5.2" evidence="4 12"/>
<dbReference type="SUPFAM" id="SSF51395">
    <property type="entry name" value="FMN-linked oxidoreductases"/>
    <property type="match status" value="1"/>
</dbReference>
<dbReference type="NCBIfam" id="TIGR01036">
    <property type="entry name" value="pyrD_sub2"/>
    <property type="match status" value="1"/>
</dbReference>
<feature type="domain" description="Importin N-terminal" evidence="14">
    <location>
        <begin position="562"/>
        <end position="616"/>
    </location>
</feature>
<comment type="similarity">
    <text evidence="3 12">Belongs to the dihydroorotate dehydrogenase family. Type 2 subfamily.</text>
</comment>
<evidence type="ECO:0000256" key="6">
    <source>
        <dbReference type="ARBA" id="ARBA00022630"/>
    </source>
</evidence>
<keyword evidence="8" id="KW-0677">Repeat</keyword>
<comment type="subcellular location">
    <subcellularLocation>
        <location evidence="1">Membrane</location>
    </subcellularLocation>
    <subcellularLocation>
        <location evidence="12">Mitochondrion inner membrane</location>
        <topology evidence="12">Single-pass membrane protein</topology>
    </subcellularLocation>
</comment>
<evidence type="ECO:0000256" key="1">
    <source>
        <dbReference type="ARBA" id="ARBA00004370"/>
    </source>
</evidence>
<dbReference type="InterPro" id="IPR057672">
    <property type="entry name" value="TPR_IPO4/5"/>
</dbReference>
<organism evidence="15 16">
    <name type="scientific">Clathrus columnatus</name>
    <dbReference type="NCBI Taxonomy" id="1419009"/>
    <lineage>
        <taxon>Eukaryota</taxon>
        <taxon>Fungi</taxon>
        <taxon>Dikarya</taxon>
        <taxon>Basidiomycota</taxon>
        <taxon>Agaricomycotina</taxon>
        <taxon>Agaricomycetes</taxon>
        <taxon>Phallomycetidae</taxon>
        <taxon>Phallales</taxon>
        <taxon>Clathraceae</taxon>
        <taxon>Clathrus</taxon>
    </lineage>
</organism>
<name>A0AAV5A8D4_9AGAM</name>
<evidence type="ECO:0000256" key="4">
    <source>
        <dbReference type="ARBA" id="ARBA00012791"/>
    </source>
</evidence>
<proteinExistence type="inferred from homology"/>
<dbReference type="PANTHER" id="PTHR48109">
    <property type="entry name" value="DIHYDROOROTATE DEHYDROGENASE (QUINONE), MITOCHONDRIAL-RELATED"/>
    <property type="match status" value="1"/>
</dbReference>
<dbReference type="GO" id="GO:0009220">
    <property type="term" value="P:pyrimidine ribonucleotide biosynthetic process"/>
    <property type="evidence" value="ECO:0007669"/>
    <property type="project" value="TreeGrafter"/>
</dbReference>
<evidence type="ECO:0000256" key="10">
    <source>
        <dbReference type="ARBA" id="ARBA00023136"/>
    </source>
</evidence>
<evidence type="ECO:0000256" key="2">
    <source>
        <dbReference type="ARBA" id="ARBA00005161"/>
    </source>
</evidence>
<dbReference type="Gene3D" id="3.20.20.70">
    <property type="entry name" value="Aldolase class I"/>
    <property type="match status" value="1"/>
</dbReference>
<keyword evidence="9 12" id="KW-0560">Oxidoreductase</keyword>
<dbReference type="CDD" id="cd04738">
    <property type="entry name" value="DHOD_2_like"/>
    <property type="match status" value="1"/>
</dbReference>
<evidence type="ECO:0000256" key="9">
    <source>
        <dbReference type="ARBA" id="ARBA00023002"/>
    </source>
</evidence>
<reference evidence="15" key="1">
    <citation type="submission" date="2021-10" db="EMBL/GenBank/DDBJ databases">
        <title>De novo Genome Assembly of Clathrus columnatus (Basidiomycota, Fungi) Using Illumina and Nanopore Sequence Data.</title>
        <authorList>
            <person name="Ogiso-Tanaka E."/>
            <person name="Itagaki H."/>
            <person name="Hosoya T."/>
            <person name="Hosaka K."/>
        </authorList>
    </citation>
    <scope>NUCLEOTIDE SEQUENCE</scope>
    <source>
        <strain evidence="15">MO-923</strain>
    </source>
</reference>
<keyword evidence="10" id="KW-0472">Membrane</keyword>
<dbReference type="PROSITE" id="PS50166">
    <property type="entry name" value="IMPORTIN_B_NT"/>
    <property type="match status" value="1"/>
</dbReference>
<dbReference type="InterPro" id="IPR057546">
    <property type="entry name" value="HEAT_GCN1"/>
</dbReference>
<feature type="region of interest" description="Disordered" evidence="13">
    <location>
        <begin position="188"/>
        <end position="215"/>
    </location>
</feature>
<dbReference type="Pfam" id="PF23271">
    <property type="entry name" value="HEAT_GCN1"/>
    <property type="match status" value="1"/>
</dbReference>
<dbReference type="InterPro" id="IPR001295">
    <property type="entry name" value="Dihydroorotate_DH_CS"/>
</dbReference>
<comment type="caution">
    <text evidence="15">The sequence shown here is derived from an EMBL/GenBank/DDBJ whole genome shotgun (WGS) entry which is preliminary data.</text>
</comment>
<sequence>MSFRLSSRLLPRTKAIPTVSNARTIFSSSTKSSSLRKFGSATVLVAGTTLFLVYYFDSRSAIHRYFFTPLLRNIVDAETSHKVAVKVLRSGLAPKDFGVDDEGLAIDLWGARLSNPIGLAAGFDKDGEAIDGLFNLGFGWVEVGSVTPKPQPGNSQPRVFHLPDDNALINRYGFPSKGHTFLVSRLMARKQKQQPSESDSSHLLSVNLGKNKNSPPDSVSDFLTGIRVFAPLVPVLVINVSSPNTPGLRSLQGRGLLEELLSRAKQERDTVAETTGKKAKLILKIAPDLTEEAVRDLGEAVRVNEVDGVIVSNTTISRPDSLLSEHKDEVGGLSGQPLKSLSLRTVSVLRSELPSSIPIIGCGGISSGADALEFAHAGASAVQIYTAFGYVGVGAVRRIKDELADELKRLGTTWLDVSHQAIDRLAWKPPPSPEHIVTTGSSFDIQDLIREAEGLRQQLNEVAAKYFTSKGDTQVELAHNTILGETKDTKAVDDHDSVPSIPPPVHAQSSHKRETVKRNTVTSCRGQLRLLQQTTAPDTNIIKAATATLARDYYRDRRCVPALFEIIATSPEPTIRQLAAVELRKRIAPGKGALWEAVPAETRQTIKEKILGIAFNEQNKLVRHAVSRVIAAIAETEISVGQWPNLLPSLTQAVTSTNIPQRETASFILTAILEKAGVDLQPQLPDFFKLFSTLAHDNDSLEVRLQSVRALGLLAEYIDIDEKAAIKQYQEILPSMMNVLGQVIEAGDEKGARDIYEVFDTLLILETPLLSKHVPHLVKFLLQYAANTSLQEEMRNMTLNALNWTVKYKRTKIQTNNLAGPILEGLLPIAAEPVPEDPDDESPSRSALRVMDVLALGLPASQVYPAVQALLEQYMVSPDPSHRRACLMMLGTCVEGIAEYLTQNIQGVWAVIDRGLADPDTEVRKAACTAIGCLCEHCEEDCASRHAIIMPAILELLNNPLTQKHACIALDSMLEIMPNDVDPYLNHIMERLVILLDTSPVEIQAVIMGAIGSAAHSAGERFTPYFQTTVSKVQHFLSAGDSVEEVELKGITMDTLGTFAQAVGKETFRPFFSNIMAQAFVFLEAGNARLAECSFITFDIMADVFVEEFSPYLGQVIPAIIKSLKQEEHVFDDASSADNSFTGESSSNAIPVSDSIELNVDELFKASSAICIEKQNAASAVGSICVATRAEFLPYIEGVVVELLNLVQHFSDGVRKSAYDSLFSICQVFYQLSEPTEWVAGLPAQVPLHDKVVELVSHIMPKLIEAFSEDDEKASVSTFLVGLAETINEMGPALVEPYLKEIFEMVTTVLEQKALCQMDPDQEETEEQPEDQAEEDSMLISAAADVVAAVASALGPQFTEPFQKFFPMIAKYYGKNRSISDRSSTIGCIGEIIGGMKTAVTPFTEHILALLFSALSDSDAQVQSNGAFATGMLIENSEADLSSQYMNLLNALQPLFYIPEGAPTARFNARDNATGAVSRMILKNTAAVPLPQVLPIIMSALPLKHDYLENRPLMRAMFHLINTNSPALAPHVDELLSVFAYVLNPDMPDQLGDETRQALLEVIVLFNNQMPDKVAAAGLTVFLPST</sequence>